<dbReference type="InterPro" id="IPR052763">
    <property type="entry name" value="DnaJ_C4"/>
</dbReference>
<gene>
    <name evidence="3 4 5" type="primary">LOC111131769</name>
</gene>
<dbReference type="SUPFAM" id="SSF46565">
    <property type="entry name" value="Chaperone J-domain"/>
    <property type="match status" value="1"/>
</dbReference>
<dbReference type="RefSeq" id="XP_022335180.1">
    <property type="nucleotide sequence ID" value="XM_022479472.1"/>
</dbReference>
<dbReference type="PANTHER" id="PTHR44825:SF1">
    <property type="entry name" value="DNAJ HOMOLOG SUBFAMILY C MEMBER 4"/>
    <property type="match status" value="1"/>
</dbReference>
<dbReference type="OrthoDB" id="552049at2759"/>
<dbReference type="AlphaFoldDB" id="A0A8B8E6X8"/>
<feature type="domain" description="J" evidence="1">
    <location>
        <begin position="35"/>
        <end position="99"/>
    </location>
</feature>
<dbReference type="SMART" id="SM00271">
    <property type="entry name" value="DnaJ"/>
    <property type="match status" value="1"/>
</dbReference>
<dbReference type="Pfam" id="PF00226">
    <property type="entry name" value="DnaJ"/>
    <property type="match status" value="1"/>
</dbReference>
<organism evidence="2 5">
    <name type="scientific">Crassostrea virginica</name>
    <name type="common">Eastern oyster</name>
    <dbReference type="NCBI Taxonomy" id="6565"/>
    <lineage>
        <taxon>Eukaryota</taxon>
        <taxon>Metazoa</taxon>
        <taxon>Spiralia</taxon>
        <taxon>Lophotrochozoa</taxon>
        <taxon>Mollusca</taxon>
        <taxon>Bivalvia</taxon>
        <taxon>Autobranchia</taxon>
        <taxon>Pteriomorphia</taxon>
        <taxon>Ostreida</taxon>
        <taxon>Ostreoidea</taxon>
        <taxon>Ostreidae</taxon>
        <taxon>Crassostrea</taxon>
    </lineage>
</organism>
<reference evidence="3 4" key="1">
    <citation type="submission" date="2025-04" db="UniProtKB">
        <authorList>
            <consortium name="RefSeq"/>
        </authorList>
    </citation>
    <scope>IDENTIFICATION</scope>
    <source>
        <tissue evidence="3 4">Whole sample</tissue>
    </source>
</reference>
<evidence type="ECO:0000313" key="5">
    <source>
        <dbReference type="RefSeq" id="XP_022335181.1"/>
    </source>
</evidence>
<dbReference type="Proteomes" id="UP000694844">
    <property type="component" value="Chromosome 4"/>
</dbReference>
<evidence type="ECO:0000259" key="1">
    <source>
        <dbReference type="PROSITE" id="PS50076"/>
    </source>
</evidence>
<evidence type="ECO:0000313" key="2">
    <source>
        <dbReference type="Proteomes" id="UP000694844"/>
    </source>
</evidence>
<dbReference type="InterPro" id="IPR036869">
    <property type="entry name" value="J_dom_sf"/>
</dbReference>
<dbReference type="InterPro" id="IPR001623">
    <property type="entry name" value="DnaJ_domain"/>
</dbReference>
<dbReference type="RefSeq" id="XP_022335179.1">
    <property type="nucleotide sequence ID" value="XM_022479471.1"/>
</dbReference>
<name>A0A8B8E6X8_CRAVI</name>
<proteinExistence type="predicted"/>
<sequence length="272" mass="31923">MFPSSLLRSVHQLGLKCRINSCLFTSHRFLSNGKTHYDILEVNQDATDEEIKAAYKKLSKKYHPDTSSETNSHERFIEVNEAFKTLSKPISRRDYDLRLKFGPKPGAENFEYKTNEDPRESQPSWREKPYWQRTKEEDKAFRKWYYNEFGMGSPHSPNIPDPFWFLTGKQAIILAITVGLCMQYARYKWLKTRTDLVDSQYTNRMEKMEKEKQDKLEWLQKETDNFKDMVNTELEKNTDTNLRNFIQEKNAGTVLRGKQSVGTVPIPSVSPA</sequence>
<evidence type="ECO:0000313" key="3">
    <source>
        <dbReference type="RefSeq" id="XP_022335179.1"/>
    </source>
</evidence>
<accession>A0A8B8E6X8</accession>
<protein>
    <submittedName>
        <fullName evidence="3 4">Uncharacterized protein LOC111131769 isoform X1</fullName>
    </submittedName>
</protein>
<dbReference type="PROSITE" id="PS50076">
    <property type="entry name" value="DNAJ_2"/>
    <property type="match status" value="1"/>
</dbReference>
<dbReference type="PANTHER" id="PTHR44825">
    <property type="match status" value="1"/>
</dbReference>
<dbReference type="Gene3D" id="1.10.287.110">
    <property type="entry name" value="DnaJ domain"/>
    <property type="match status" value="1"/>
</dbReference>
<keyword evidence="2" id="KW-1185">Reference proteome</keyword>
<evidence type="ECO:0000313" key="4">
    <source>
        <dbReference type="RefSeq" id="XP_022335180.1"/>
    </source>
</evidence>
<dbReference type="RefSeq" id="XP_022335181.1">
    <property type="nucleotide sequence ID" value="XM_022479473.1"/>
</dbReference>
<dbReference type="GeneID" id="111131769"/>
<dbReference type="KEGG" id="cvn:111131769"/>
<dbReference type="CDD" id="cd06257">
    <property type="entry name" value="DnaJ"/>
    <property type="match status" value="1"/>
</dbReference>
<dbReference type="PRINTS" id="PR00625">
    <property type="entry name" value="JDOMAIN"/>
</dbReference>